<dbReference type="RefSeq" id="WP_419185765.1">
    <property type="nucleotide sequence ID" value="NZ_CP036290.1"/>
</dbReference>
<reference evidence="2 3" key="1">
    <citation type="submission" date="2019-02" db="EMBL/GenBank/DDBJ databases">
        <title>Deep-cultivation of Planctomycetes and their phenomic and genomic characterization uncovers novel biology.</title>
        <authorList>
            <person name="Wiegand S."/>
            <person name="Jogler M."/>
            <person name="Boedeker C."/>
            <person name="Pinto D."/>
            <person name="Vollmers J."/>
            <person name="Rivas-Marin E."/>
            <person name="Kohn T."/>
            <person name="Peeters S.H."/>
            <person name="Heuer A."/>
            <person name="Rast P."/>
            <person name="Oberbeckmann S."/>
            <person name="Bunk B."/>
            <person name="Jeske O."/>
            <person name="Meyerdierks A."/>
            <person name="Storesund J.E."/>
            <person name="Kallscheuer N."/>
            <person name="Luecker S."/>
            <person name="Lage O.M."/>
            <person name="Pohl T."/>
            <person name="Merkel B.J."/>
            <person name="Hornburger P."/>
            <person name="Mueller R.-W."/>
            <person name="Bruemmer F."/>
            <person name="Labrenz M."/>
            <person name="Spormann A.M."/>
            <person name="Op den Camp H."/>
            <person name="Overmann J."/>
            <person name="Amann R."/>
            <person name="Jetten M.S.M."/>
            <person name="Mascher T."/>
            <person name="Medema M.H."/>
            <person name="Devos D.P."/>
            <person name="Kaster A.-K."/>
            <person name="Ovreas L."/>
            <person name="Rohde M."/>
            <person name="Galperin M.Y."/>
            <person name="Jogler C."/>
        </authorList>
    </citation>
    <scope>NUCLEOTIDE SEQUENCE [LARGE SCALE GENOMIC DNA]</scope>
    <source>
        <strain evidence="2 3">Pla163</strain>
    </source>
</reference>
<dbReference type="PANTHER" id="PTHR43179:SF7">
    <property type="entry name" value="RHAMNOSYLTRANSFERASE WBBL"/>
    <property type="match status" value="1"/>
</dbReference>
<dbReference type="Gene3D" id="3.90.550.10">
    <property type="entry name" value="Spore Coat Polysaccharide Biosynthesis Protein SpsA, Chain A"/>
    <property type="match status" value="1"/>
</dbReference>
<dbReference type="PANTHER" id="PTHR43179">
    <property type="entry name" value="RHAMNOSYLTRANSFERASE WBBL"/>
    <property type="match status" value="1"/>
</dbReference>
<dbReference type="CDD" id="cd04186">
    <property type="entry name" value="GT_2_like_c"/>
    <property type="match status" value="1"/>
</dbReference>
<evidence type="ECO:0000313" key="3">
    <source>
        <dbReference type="Proteomes" id="UP000319342"/>
    </source>
</evidence>
<protein>
    <submittedName>
        <fullName evidence="2">N-acetylglucosaminyl-diphospho-decaprenol L-rhamnosyltransferase</fullName>
        <ecNumber evidence="2">2.4.1.289</ecNumber>
    </submittedName>
</protein>
<dbReference type="EC" id="2.4.1.289" evidence="2"/>
<dbReference type="AlphaFoldDB" id="A0A518D075"/>
<keyword evidence="2" id="KW-0328">Glycosyltransferase</keyword>
<keyword evidence="3" id="KW-1185">Reference proteome</keyword>
<dbReference type="InterPro" id="IPR001173">
    <property type="entry name" value="Glyco_trans_2-like"/>
</dbReference>
<evidence type="ECO:0000259" key="1">
    <source>
        <dbReference type="Pfam" id="PF00535"/>
    </source>
</evidence>
<dbReference type="EMBL" id="CP036290">
    <property type="protein sequence ID" value="QDU84880.1"/>
    <property type="molecule type" value="Genomic_DNA"/>
</dbReference>
<organism evidence="2 3">
    <name type="scientific">Rohdeia mirabilis</name>
    <dbReference type="NCBI Taxonomy" id="2528008"/>
    <lineage>
        <taxon>Bacteria</taxon>
        <taxon>Pseudomonadati</taxon>
        <taxon>Planctomycetota</taxon>
        <taxon>Planctomycetia</taxon>
        <taxon>Planctomycetia incertae sedis</taxon>
        <taxon>Rohdeia</taxon>
    </lineage>
</organism>
<accession>A0A518D075</accession>
<name>A0A518D075_9BACT</name>
<dbReference type="SUPFAM" id="SSF53448">
    <property type="entry name" value="Nucleotide-diphospho-sugar transferases"/>
    <property type="match status" value="1"/>
</dbReference>
<gene>
    <name evidence="2" type="primary">wbbL_5</name>
    <name evidence="2" type="ORF">Pla163_19980</name>
</gene>
<feature type="domain" description="Glycosyltransferase 2-like" evidence="1">
    <location>
        <begin position="11"/>
        <end position="140"/>
    </location>
</feature>
<dbReference type="InterPro" id="IPR029044">
    <property type="entry name" value="Nucleotide-diphossugar_trans"/>
</dbReference>
<dbReference type="Proteomes" id="UP000319342">
    <property type="component" value="Chromosome"/>
</dbReference>
<sequence>MTATPLHPRVSVVIPSWNTSELTRLALEHLFASDLVPHQVVVVDNGSEDGSADMVAERFPQVELIRNPRNEGFAIACNQGMLACDGDYVFLLNTDTEVAPDALSLLVDWLETHPEYGAAAPRLVHRSGETQRTCMAFPRWRTPLFFATPFERWFPNSAELRRYFLRDWAQEDSRDADQPPAAALLLRRSALDQVGLFDERLWLFYNDVDLSKRLADAGHRTRYVAEARVVHHVGASTSRFAGFVPIWHDNRLTYFRKHFGFWAGPWVKACVTFTITDLVVRTLWSRLRGRPCEPLGPILASYRRFLLS</sequence>
<keyword evidence="2" id="KW-0808">Transferase</keyword>
<proteinExistence type="predicted"/>
<evidence type="ECO:0000313" key="2">
    <source>
        <dbReference type="EMBL" id="QDU84880.1"/>
    </source>
</evidence>
<dbReference type="GO" id="GO:0102096">
    <property type="term" value="F:decaprenyl-N-acetyl-alpha-D-glucosaminyl-pyrophosphate:dTDP-alpha-L-rhamnose rhamnosyltransferase activity"/>
    <property type="evidence" value="ECO:0007669"/>
    <property type="project" value="UniProtKB-EC"/>
</dbReference>
<dbReference type="Pfam" id="PF00535">
    <property type="entry name" value="Glycos_transf_2"/>
    <property type="match status" value="1"/>
</dbReference>